<dbReference type="InterPro" id="IPR033749">
    <property type="entry name" value="Polyprenyl_synt_CS"/>
</dbReference>
<name>X0UBN5_9ZZZZ</name>
<evidence type="ECO:0000256" key="2">
    <source>
        <dbReference type="ARBA" id="ARBA00022679"/>
    </source>
</evidence>
<feature type="non-terminal residue" evidence="6">
    <location>
        <position position="1"/>
    </location>
</feature>
<comment type="cofactor">
    <cofactor evidence="1">
        <name>Mg(2+)</name>
        <dbReference type="ChEBI" id="CHEBI:18420"/>
    </cofactor>
</comment>
<dbReference type="Pfam" id="PF00348">
    <property type="entry name" value="polyprenyl_synt"/>
    <property type="match status" value="1"/>
</dbReference>
<evidence type="ECO:0000256" key="3">
    <source>
        <dbReference type="ARBA" id="ARBA00022723"/>
    </source>
</evidence>
<dbReference type="Gene3D" id="1.10.600.10">
    <property type="entry name" value="Farnesyl Diphosphate Synthase"/>
    <property type="match status" value="1"/>
</dbReference>
<dbReference type="InterPro" id="IPR000092">
    <property type="entry name" value="Polyprenyl_synt"/>
</dbReference>
<comment type="caution">
    <text evidence="6">The sequence shown here is derived from an EMBL/GenBank/DDBJ whole genome shotgun (WGS) entry which is preliminary data.</text>
</comment>
<organism evidence="6">
    <name type="scientific">marine sediment metagenome</name>
    <dbReference type="NCBI Taxonomy" id="412755"/>
    <lineage>
        <taxon>unclassified sequences</taxon>
        <taxon>metagenomes</taxon>
        <taxon>ecological metagenomes</taxon>
    </lineage>
</organism>
<evidence type="ECO:0008006" key="7">
    <source>
        <dbReference type="Google" id="ProtNLM"/>
    </source>
</evidence>
<keyword evidence="4" id="KW-0460">Magnesium</keyword>
<dbReference type="PANTHER" id="PTHR43281:SF1">
    <property type="entry name" value="FARNESYL DIPHOSPHATE SYNTHASE"/>
    <property type="match status" value="1"/>
</dbReference>
<feature type="non-terminal residue" evidence="6">
    <location>
        <position position="270"/>
    </location>
</feature>
<dbReference type="PROSITE" id="PS00723">
    <property type="entry name" value="POLYPRENYL_SYNTHASE_1"/>
    <property type="match status" value="1"/>
</dbReference>
<reference evidence="6" key="1">
    <citation type="journal article" date="2014" name="Front. Microbiol.">
        <title>High frequency of phylogenetically diverse reductive dehalogenase-homologous genes in deep subseafloor sedimentary metagenomes.</title>
        <authorList>
            <person name="Kawai M."/>
            <person name="Futagami T."/>
            <person name="Toyoda A."/>
            <person name="Takaki Y."/>
            <person name="Nishi S."/>
            <person name="Hori S."/>
            <person name="Arai W."/>
            <person name="Tsubouchi T."/>
            <person name="Morono Y."/>
            <person name="Uchiyama I."/>
            <person name="Ito T."/>
            <person name="Fujiyama A."/>
            <person name="Inagaki F."/>
            <person name="Takami H."/>
        </authorList>
    </citation>
    <scope>NUCLEOTIDE SEQUENCE</scope>
    <source>
        <strain evidence="6">Expedition CK06-06</strain>
    </source>
</reference>
<keyword evidence="2" id="KW-0808">Transferase</keyword>
<evidence type="ECO:0000313" key="6">
    <source>
        <dbReference type="EMBL" id="GAG02950.1"/>
    </source>
</evidence>
<dbReference type="SUPFAM" id="SSF48576">
    <property type="entry name" value="Terpenoid synthases"/>
    <property type="match status" value="1"/>
</dbReference>
<dbReference type="AlphaFoldDB" id="X0UBN5"/>
<accession>X0UBN5</accession>
<proteinExistence type="predicted"/>
<dbReference type="InterPro" id="IPR008949">
    <property type="entry name" value="Isoprenoid_synthase_dom_sf"/>
</dbReference>
<keyword evidence="5" id="KW-0414">Isoprene biosynthesis</keyword>
<dbReference type="PANTHER" id="PTHR43281">
    <property type="entry name" value="FARNESYL DIPHOSPHATE SYNTHASE"/>
    <property type="match status" value="1"/>
</dbReference>
<dbReference type="GO" id="GO:0046872">
    <property type="term" value="F:metal ion binding"/>
    <property type="evidence" value="ECO:0007669"/>
    <property type="project" value="UniProtKB-KW"/>
</dbReference>
<evidence type="ECO:0000256" key="4">
    <source>
        <dbReference type="ARBA" id="ARBA00022842"/>
    </source>
</evidence>
<sequence>FLKTEKKAIDNEIMNFFSYLNENENEILLKDFFAQLQEFIINKKAKRLHPILLIASFIGIVNPINLDSQIDQIRKVSLAMEFLHSGHLIHDDLMDDDLERRGKSTFHVQLKNELTQVFDTRELSNKEDIIKMYGRDMSILGGTQGYLLGLNIIKNSMFSEKLKLLAINEYAEAMDNLMKGQIIEEYMNYHNITMSLEQYLIIAEMQRASLLEKSAKIGAILAKGNNHYQISPLSKAMNLMGQAFSIRGDMIDLVKDIKARKKKIIYIFAV</sequence>
<dbReference type="EMBL" id="BARS01022695">
    <property type="protein sequence ID" value="GAG02950.1"/>
    <property type="molecule type" value="Genomic_DNA"/>
</dbReference>
<evidence type="ECO:0000256" key="1">
    <source>
        <dbReference type="ARBA" id="ARBA00001946"/>
    </source>
</evidence>
<dbReference type="GO" id="GO:0004659">
    <property type="term" value="F:prenyltransferase activity"/>
    <property type="evidence" value="ECO:0007669"/>
    <property type="project" value="InterPro"/>
</dbReference>
<gene>
    <name evidence="6" type="ORF">S01H1_36242</name>
</gene>
<evidence type="ECO:0000256" key="5">
    <source>
        <dbReference type="ARBA" id="ARBA00023229"/>
    </source>
</evidence>
<protein>
    <recommendedName>
        <fullName evidence="7">Polyprenyl synthetase</fullName>
    </recommendedName>
</protein>
<dbReference type="GO" id="GO:0008299">
    <property type="term" value="P:isoprenoid biosynthetic process"/>
    <property type="evidence" value="ECO:0007669"/>
    <property type="project" value="UniProtKB-KW"/>
</dbReference>
<keyword evidence="3" id="KW-0479">Metal-binding</keyword>